<keyword evidence="2" id="KW-0804">Transcription</keyword>
<name>A0A9C6STD5_DROAB</name>
<evidence type="ECO:0000256" key="5">
    <source>
        <dbReference type="SAM" id="MobiDB-lite"/>
    </source>
</evidence>
<feature type="region of interest" description="Disordered" evidence="5">
    <location>
        <begin position="952"/>
        <end position="1026"/>
    </location>
</feature>
<dbReference type="InterPro" id="IPR036322">
    <property type="entry name" value="WD40_repeat_dom_sf"/>
</dbReference>
<feature type="region of interest" description="Disordered" evidence="5">
    <location>
        <begin position="1788"/>
        <end position="1816"/>
    </location>
</feature>
<dbReference type="GO" id="GO:0006383">
    <property type="term" value="P:transcription by RNA polymerase III"/>
    <property type="evidence" value="ECO:0007669"/>
    <property type="project" value="TreeGrafter"/>
</dbReference>
<dbReference type="GO" id="GO:0005634">
    <property type="term" value="C:nucleus"/>
    <property type="evidence" value="ECO:0007669"/>
    <property type="project" value="UniProtKB-SubCell"/>
</dbReference>
<feature type="compositionally biased region" description="Basic and acidic residues" evidence="5">
    <location>
        <begin position="1401"/>
        <end position="1413"/>
    </location>
</feature>
<feature type="compositionally biased region" description="Basic and acidic residues" evidence="5">
    <location>
        <begin position="1878"/>
        <end position="1888"/>
    </location>
</feature>
<feature type="region of interest" description="Disordered" evidence="5">
    <location>
        <begin position="598"/>
        <end position="643"/>
    </location>
</feature>
<dbReference type="OrthoDB" id="4703at2759"/>
<feature type="compositionally biased region" description="Basic and acidic residues" evidence="5">
    <location>
        <begin position="1095"/>
        <end position="1112"/>
    </location>
</feature>
<keyword evidence="3" id="KW-0539">Nucleus</keyword>
<dbReference type="SUPFAM" id="SSF50978">
    <property type="entry name" value="WD40 repeat-like"/>
    <property type="match status" value="1"/>
</dbReference>
<keyword evidence="6" id="KW-1185">Reference proteome</keyword>
<feature type="compositionally biased region" description="Low complexity" evidence="5">
    <location>
        <begin position="173"/>
        <end position="192"/>
    </location>
</feature>
<evidence type="ECO:0000256" key="1">
    <source>
        <dbReference type="ARBA" id="ARBA00004123"/>
    </source>
</evidence>
<feature type="compositionally biased region" description="Acidic residues" evidence="5">
    <location>
        <begin position="1859"/>
        <end position="1874"/>
    </location>
</feature>
<dbReference type="PANTHER" id="PTHR15052">
    <property type="entry name" value="RNA POLYMERASE III TRANSCRIPTION INITIATION FACTOR COMPLEX SUBUNIT"/>
    <property type="match status" value="1"/>
</dbReference>
<dbReference type="PANTHER" id="PTHR15052:SF2">
    <property type="entry name" value="GENERAL TRANSCRIPTION FACTOR 3C POLYPEPTIDE 2"/>
    <property type="match status" value="1"/>
</dbReference>
<feature type="compositionally biased region" description="Low complexity" evidence="5">
    <location>
        <begin position="234"/>
        <end position="249"/>
    </location>
</feature>
<proteinExistence type="predicted"/>
<comment type="subcellular location">
    <subcellularLocation>
        <location evidence="1">Nucleus</location>
    </subcellularLocation>
</comment>
<evidence type="ECO:0000256" key="4">
    <source>
        <dbReference type="SAM" id="Coils"/>
    </source>
</evidence>
<feature type="region of interest" description="Disordered" evidence="5">
    <location>
        <begin position="1829"/>
        <end position="1888"/>
    </location>
</feature>
<feature type="region of interest" description="Disordered" evidence="5">
    <location>
        <begin position="827"/>
        <end position="896"/>
    </location>
</feature>
<dbReference type="InterPro" id="IPR015943">
    <property type="entry name" value="WD40/YVTN_repeat-like_dom_sf"/>
</dbReference>
<dbReference type="RefSeq" id="XP_051861564.1">
    <property type="nucleotide sequence ID" value="XM_052005604.1"/>
</dbReference>
<dbReference type="InterPro" id="IPR052416">
    <property type="entry name" value="GTF3C_component"/>
</dbReference>
<feature type="compositionally biased region" description="Polar residues" evidence="5">
    <location>
        <begin position="880"/>
        <end position="896"/>
    </location>
</feature>
<feature type="compositionally biased region" description="Basic and acidic residues" evidence="5">
    <location>
        <begin position="1473"/>
        <end position="1492"/>
    </location>
</feature>
<feature type="region of interest" description="Disordered" evidence="5">
    <location>
        <begin position="225"/>
        <end position="271"/>
    </location>
</feature>
<dbReference type="GO" id="GO:0000127">
    <property type="term" value="C:transcription factor TFIIIC complex"/>
    <property type="evidence" value="ECO:0007669"/>
    <property type="project" value="TreeGrafter"/>
</dbReference>
<protein>
    <submittedName>
        <fullName evidence="7">Muscle M-line assembly protein unc-89 isoform X2</fullName>
    </submittedName>
</protein>
<feature type="compositionally biased region" description="Basic residues" evidence="5">
    <location>
        <begin position="1327"/>
        <end position="1345"/>
    </location>
</feature>
<feature type="compositionally biased region" description="Polar residues" evidence="5">
    <location>
        <begin position="1445"/>
        <end position="1455"/>
    </location>
</feature>
<feature type="region of interest" description="Disordered" evidence="5">
    <location>
        <begin position="1039"/>
        <end position="1201"/>
    </location>
</feature>
<evidence type="ECO:0000313" key="6">
    <source>
        <dbReference type="Proteomes" id="UP000515160"/>
    </source>
</evidence>
<feature type="compositionally biased region" description="Basic and acidic residues" evidence="5">
    <location>
        <begin position="1135"/>
        <end position="1181"/>
    </location>
</feature>
<evidence type="ECO:0000313" key="7">
    <source>
        <dbReference type="RefSeq" id="XP_051861564.1"/>
    </source>
</evidence>
<feature type="compositionally biased region" description="Basic and acidic residues" evidence="5">
    <location>
        <begin position="1254"/>
        <end position="1264"/>
    </location>
</feature>
<evidence type="ECO:0000256" key="2">
    <source>
        <dbReference type="ARBA" id="ARBA00023163"/>
    </source>
</evidence>
<feature type="coiled-coil region" evidence="4">
    <location>
        <begin position="668"/>
        <end position="717"/>
    </location>
</feature>
<dbReference type="Proteomes" id="UP000515160">
    <property type="component" value="Chromosome 3"/>
</dbReference>
<accession>A0A9C6STD5</accession>
<feature type="compositionally biased region" description="Basic and acidic residues" evidence="5">
    <location>
        <begin position="1299"/>
        <end position="1308"/>
    </location>
</feature>
<feature type="compositionally biased region" description="Polar residues" evidence="5">
    <location>
        <begin position="846"/>
        <end position="858"/>
    </location>
</feature>
<feature type="compositionally biased region" description="Polar residues" evidence="5">
    <location>
        <begin position="1010"/>
        <end position="1021"/>
    </location>
</feature>
<evidence type="ECO:0000256" key="3">
    <source>
        <dbReference type="ARBA" id="ARBA00023242"/>
    </source>
</evidence>
<feature type="region of interest" description="Disordered" evidence="5">
    <location>
        <begin position="1248"/>
        <end position="1563"/>
    </location>
</feature>
<sequence length="2430" mass="270624">MDKDSFKVPHGVVNSNHARNDQPKDNSNNNAMPSQSPSSSTQASPSTQPKRIINKIPLDFTKLKQAGLDRKLAEALSKQQNLSAVKKIASATTTLSPSPSSASVTAAASATTLTATATASSIQKQKQRDRPPAILPTRKKQTSNLVAVDEQSLQIKAMIKNKILNKMTKNHEANATTTTTTTPATPEVNTNAARSFTSPIAKADVTARPKLLLNLVNQLPKHRAMCGVSRQARQQPTPTTSQPMTSLSPSPSPSTPQPKQQQPVSPPVPTSKPLIVLENKVLAPNEKIDLNDLRLSKGAPIALPPKVVNAPESESVKSAPRILQLPGSGAKKVILNAHKLKMSREQISQLAKQISKQAEQHPVAKPKADAPPILQDIPAAIEQQTSLISPVVEETEDIPAPLELQTSLISPVGEETPAKWKDKPSLDPPPMPSPSLSAVDFIAQLKASNSINYMDLSAEEMSMNALFMGCETPTSSATPEASFLKVLKSPFIPTPASTPEPSSTPTFPSTSASILETIPAPSSPVLSSSSATISEACNAEDELPIGKILQMDDMDILHATMNVNDNEPNVLCISPNAIKLQTSLLIAEPIMETDTTVLESQSSLSTTSTEVVTTPQEEPKKVEEMPTTPVENKEEKPTNTRLPFRSKKGKINLVQRNKKASVAKNTNIKQAVKKVEEETDAADGTEMEINVNFSEKMEEEEQIVGKHNNNIFEEENEEIAHKKRKTNIQNANESEVIVKNNIKKANESEVIVNNVVKVNEKKITEVVEDQRVENTKINIETTSETRKNEEVVEPNEKLANNEINQVNLNSTMESNECAEETNAECLEKAEEKEPNTTLISPKKELNNSVQTTEETPLNVNREKNLSQLYHPPKMTRSKQKLNNTDVNKSEENPTSSLSLMEVLSQEEPQPQGEPQLPFRQEAVNSASVEKAPTEAKGIQNLLKHLAAENVVPLNKESKDNKETKSEEPAKAPRKKLLKTRPVLNAKRASKVVPSKTEALHPRKRALLVENKTNGAHRTSSTSDDENIMFHGFDVEAGTSKSVSSLRHTGTDISDDATPDYDETEEDPQPECESVAKRPRTDPAPAEKQLEAIPEQIDKEKAEEIPEQIDKKVSQTSEQLGSENVELISEQIEEEERQKTTDQLNRDTTEIITEHIDKDKDETSIEQNDEIKQKVFDEQNDKDSEEMNNSEATAISEPIDKEEIEVIQEPIEDRKLKAKRNHPVNKKKLKDTQEIAKAEVEAVLDSIEAITEPIDENKPKKEPKPTKQKSKKSVKDQLNNEAIETITQAVDQSQPISEEQVPKQIDKEVPQAIPELNELQIISEPNKPKLKVVPKQNNKRKQKKTEKKHDQTLEIDNQVQQIPEAEKSEGRLDKNDTEEPKASEPPEVISEPEKSKRKVSRKSKEREKLEEEKPSTSGEKQSELAETLVVEPAVAKNRRRQRSKVPESSQMECVQNKTEAKEAAAPATRKRKRQSQDVRKSTDSTEDATKAEVEDVPLAKRARRGRPARVTPVSTNAEFPTPTGRGRKSKTVAAEATTEGHTESKPDIVSSTPIKAETTKRNRRSNIATPAVSTDSENVESDCTAILSVTTVNSTPECAPKKRGRRPKLFDISALDQTPKAEGIRENYAEGLTFKFEGPDYWPKSVDINLRLFLIRNREQLETDEDLREDGRGEGPVQCGLCFVRCEKDQWKTHLSEHYGVGWPIDAKPYYVTRSLMLAPMMSYAKSGRRLTCRLCGRTLASGLGMLLHLEGCGAVHQRVQCDICNNFYATTFITTHVRHCQIRQVKMEPEAATDTTTADESTPVFSNAGRAKRKSTIKAETKLQKMAAQLGDEQKRQKGADFENDSSDYDMNVDKESSEEYESEGVDSNEEDDQANSKGEDYVKGKKSRDVGLAANSSRISAEVLKSEGDLAVRWKYFIAKNYSNNPLYASLLPYYEQLSHAEAIKLLPSRESSSMRYAYGHKVHDWLRLAPLEAFNKEDEFVCHLGKPIKKLAWVPLPPSVETQYLLCSQRPKMLSFTRQFKDKQQDDLLLLMECKVAASDKRKEWPLQIRLHYGIRVQETVNSFEFMPSGGYDESTNRLGLLAVGSSAGVVIYALPLLLTKSKTVRQDESPVIVLEPGITLSLDINNPVRDPCSIISWSQASGHKLLVTGYASGNVAFWNMDDVDGLNCIEQNNQRHLLPAHYFYFGERSIQNLELHYDTKGARWLAVGTAVRKYCVYDIANWSHPLAILGDMIINLFLGSMIWSPLWSSLIIGCSQLTRAQFPRLISINPLEMIISRQKTLDVMMNTIRDMHFNYDQNMVASISDNGDLAFIQANEFSSDSALRKRKKKNPFIACEANFLGDDVEPKHVSPEVFQRDYGLLLRPIRCGVERDKASSYQDPKREPSFSMRNMIRSNSVRWNWNSSATNWVAVGAEHGLLRIVKYKTDN</sequence>
<feature type="compositionally biased region" description="Polar residues" evidence="5">
    <location>
        <begin position="1039"/>
        <end position="1051"/>
    </location>
</feature>
<dbReference type="GeneID" id="117567682"/>
<dbReference type="Gene3D" id="2.130.10.10">
    <property type="entry name" value="YVTN repeat-like/Quinoprotein amine dehydrogenase"/>
    <property type="match status" value="1"/>
</dbReference>
<feature type="compositionally biased region" description="Low complexity" evidence="5">
    <location>
        <begin position="598"/>
        <end position="616"/>
    </location>
</feature>
<feature type="region of interest" description="Disordered" evidence="5">
    <location>
        <begin position="1"/>
        <end position="55"/>
    </location>
</feature>
<feature type="compositionally biased region" description="Basic and acidic residues" evidence="5">
    <location>
        <begin position="955"/>
        <end position="970"/>
    </location>
</feature>
<feature type="compositionally biased region" description="Low complexity" evidence="5">
    <location>
        <begin position="26"/>
        <end position="49"/>
    </location>
</feature>
<keyword evidence="4" id="KW-0175">Coiled coil</keyword>
<feature type="compositionally biased region" description="Low complexity" evidence="5">
    <location>
        <begin position="1790"/>
        <end position="1803"/>
    </location>
</feature>
<feature type="region of interest" description="Disordered" evidence="5">
    <location>
        <begin position="172"/>
        <end position="192"/>
    </location>
</feature>
<feature type="compositionally biased region" description="Basic and acidic residues" evidence="5">
    <location>
        <begin position="1363"/>
        <end position="1383"/>
    </location>
</feature>
<feature type="compositionally biased region" description="Acidic residues" evidence="5">
    <location>
        <begin position="1052"/>
        <end position="1069"/>
    </location>
</feature>
<feature type="compositionally biased region" description="Polar residues" evidence="5">
    <location>
        <begin position="1275"/>
        <end position="1296"/>
    </location>
</feature>
<gene>
    <name evidence="7" type="primary">LOC117567682</name>
</gene>
<feature type="compositionally biased region" description="Basic and acidic residues" evidence="5">
    <location>
        <begin position="1832"/>
        <end position="1841"/>
    </location>
</feature>
<reference evidence="7" key="1">
    <citation type="submission" date="2025-08" db="UniProtKB">
        <authorList>
            <consortium name="RefSeq"/>
        </authorList>
    </citation>
    <scope>IDENTIFICATION</scope>
    <source>
        <strain evidence="7">15112-1751.03</strain>
        <tissue evidence="7">Whole Adult</tissue>
    </source>
</reference>
<organism evidence="6 7">
    <name type="scientific">Drosophila albomicans</name>
    <name type="common">Fruit fly</name>
    <dbReference type="NCBI Taxonomy" id="7291"/>
    <lineage>
        <taxon>Eukaryota</taxon>
        <taxon>Metazoa</taxon>
        <taxon>Ecdysozoa</taxon>
        <taxon>Arthropoda</taxon>
        <taxon>Hexapoda</taxon>
        <taxon>Insecta</taxon>
        <taxon>Pterygota</taxon>
        <taxon>Neoptera</taxon>
        <taxon>Endopterygota</taxon>
        <taxon>Diptera</taxon>
        <taxon>Brachycera</taxon>
        <taxon>Muscomorpha</taxon>
        <taxon>Ephydroidea</taxon>
        <taxon>Drosophilidae</taxon>
        <taxon>Drosophila</taxon>
    </lineage>
</organism>